<dbReference type="AlphaFoldDB" id="A0A7J7KHX1"/>
<sequence length="97" mass="10560">MLHNYAAVYTTVYYTTLHYTTLTYLQLTYAAIRAKSTPHPTAPASTQMTTCHDSKSRPPTVRLSPADACLLCGSDITDCSRSYLTGNAQLGNLNAVL</sequence>
<feature type="region of interest" description="Disordered" evidence="1">
    <location>
        <begin position="38"/>
        <end position="61"/>
    </location>
</feature>
<evidence type="ECO:0000313" key="3">
    <source>
        <dbReference type="Proteomes" id="UP000593567"/>
    </source>
</evidence>
<evidence type="ECO:0000313" key="2">
    <source>
        <dbReference type="EMBL" id="KAF6037833.1"/>
    </source>
</evidence>
<dbReference type="Proteomes" id="UP000593567">
    <property type="component" value="Unassembled WGS sequence"/>
</dbReference>
<reference evidence="2" key="1">
    <citation type="submission" date="2020-06" db="EMBL/GenBank/DDBJ databases">
        <title>Draft genome of Bugula neritina, a colonial animal packing powerful symbionts and potential medicines.</title>
        <authorList>
            <person name="Rayko M."/>
        </authorList>
    </citation>
    <scope>NUCLEOTIDE SEQUENCE [LARGE SCALE GENOMIC DNA]</scope>
    <source>
        <strain evidence="2">Kwan_BN1</strain>
    </source>
</reference>
<evidence type="ECO:0000256" key="1">
    <source>
        <dbReference type="SAM" id="MobiDB-lite"/>
    </source>
</evidence>
<accession>A0A7J7KHX1</accession>
<protein>
    <submittedName>
        <fullName evidence="2">Uncharacterized protein</fullName>
    </submittedName>
</protein>
<proteinExistence type="predicted"/>
<dbReference type="EMBL" id="VXIV02000507">
    <property type="protein sequence ID" value="KAF6037833.1"/>
    <property type="molecule type" value="Genomic_DNA"/>
</dbReference>
<organism evidence="2 3">
    <name type="scientific">Bugula neritina</name>
    <name type="common">Brown bryozoan</name>
    <name type="synonym">Sertularia neritina</name>
    <dbReference type="NCBI Taxonomy" id="10212"/>
    <lineage>
        <taxon>Eukaryota</taxon>
        <taxon>Metazoa</taxon>
        <taxon>Spiralia</taxon>
        <taxon>Lophotrochozoa</taxon>
        <taxon>Bryozoa</taxon>
        <taxon>Gymnolaemata</taxon>
        <taxon>Cheilostomatida</taxon>
        <taxon>Flustrina</taxon>
        <taxon>Buguloidea</taxon>
        <taxon>Bugulidae</taxon>
        <taxon>Bugula</taxon>
    </lineage>
</organism>
<keyword evidence="3" id="KW-1185">Reference proteome</keyword>
<name>A0A7J7KHX1_BUGNE</name>
<comment type="caution">
    <text evidence="2">The sequence shown here is derived from an EMBL/GenBank/DDBJ whole genome shotgun (WGS) entry which is preliminary data.</text>
</comment>
<gene>
    <name evidence="2" type="ORF">EB796_003858</name>
</gene>